<protein>
    <submittedName>
        <fullName evidence="1">Uncharacterized protein</fullName>
    </submittedName>
</protein>
<gene>
    <name evidence="1" type="ORF">V1478_016668</name>
</gene>
<evidence type="ECO:0000313" key="2">
    <source>
        <dbReference type="Proteomes" id="UP001607302"/>
    </source>
</evidence>
<accession>A0ABD2A121</accession>
<proteinExistence type="predicted"/>
<organism evidence="1 2">
    <name type="scientific">Vespula squamosa</name>
    <name type="common">Southern yellow jacket</name>
    <name type="synonym">Wasp</name>
    <dbReference type="NCBI Taxonomy" id="30214"/>
    <lineage>
        <taxon>Eukaryota</taxon>
        <taxon>Metazoa</taxon>
        <taxon>Ecdysozoa</taxon>
        <taxon>Arthropoda</taxon>
        <taxon>Hexapoda</taxon>
        <taxon>Insecta</taxon>
        <taxon>Pterygota</taxon>
        <taxon>Neoptera</taxon>
        <taxon>Endopterygota</taxon>
        <taxon>Hymenoptera</taxon>
        <taxon>Apocrita</taxon>
        <taxon>Aculeata</taxon>
        <taxon>Vespoidea</taxon>
        <taxon>Vespidae</taxon>
        <taxon>Vespinae</taxon>
        <taxon>Vespula</taxon>
    </lineage>
</organism>
<sequence>MLVVSTRYSPSPGLRQGFDHAFNRSNVSSKLELPSGPLHFALDSSIGIDLSSTYITGARKYIAFSRISSVIFSGEVLTKKSPSRVDPVEKSFHMHRMPISLRVLGLNRSNVKPAVRYNGRRYSPVLMGWTRLRTLKSYQRQHADESLKSVAYPKGPLAFREVFRNAALEARNICLSGDFGQCRTVAARLEPSTETWTRVVTHVGRRCGVTSVDRGSGALVSLRKEHVEMYRDETRRGRANCIALGNSTGSIALKYFIVRLGSYQKPILKKFPKVKG</sequence>
<dbReference type="EMBL" id="JAUDFV010000157">
    <property type="protein sequence ID" value="KAL2714111.1"/>
    <property type="molecule type" value="Genomic_DNA"/>
</dbReference>
<reference evidence="1 2" key="1">
    <citation type="journal article" date="2024" name="Ann. Entomol. Soc. Am.">
        <title>Genomic analyses of the southern and eastern yellowjacket wasps (Hymenoptera: Vespidae) reveal evolutionary signatures of social life.</title>
        <authorList>
            <person name="Catto M.A."/>
            <person name="Caine P.B."/>
            <person name="Orr S.E."/>
            <person name="Hunt B.G."/>
            <person name="Goodisman M.A.D."/>
        </authorList>
    </citation>
    <scope>NUCLEOTIDE SEQUENCE [LARGE SCALE GENOMIC DNA]</scope>
    <source>
        <strain evidence="1">233</strain>
        <tissue evidence="1">Head and thorax</tissue>
    </source>
</reference>
<name>A0ABD2A121_VESSQ</name>
<comment type="caution">
    <text evidence="1">The sequence shown here is derived from an EMBL/GenBank/DDBJ whole genome shotgun (WGS) entry which is preliminary data.</text>
</comment>
<dbReference type="Proteomes" id="UP001607302">
    <property type="component" value="Unassembled WGS sequence"/>
</dbReference>
<evidence type="ECO:0000313" key="1">
    <source>
        <dbReference type="EMBL" id="KAL2714111.1"/>
    </source>
</evidence>
<keyword evidence="2" id="KW-1185">Reference proteome</keyword>
<dbReference type="AlphaFoldDB" id="A0ABD2A121"/>